<keyword evidence="4" id="KW-0472">Membrane</keyword>
<dbReference type="AlphaFoldDB" id="A0A0L8AP13"/>
<dbReference type="PANTHER" id="PTHR43179">
    <property type="entry name" value="RHAMNOSYLTRANSFERASE WBBL"/>
    <property type="match status" value="1"/>
</dbReference>
<keyword evidence="2" id="KW-0328">Glycosyltransferase</keyword>
<reference evidence="7" key="1">
    <citation type="submission" date="2014-11" db="EMBL/GenBank/DDBJ databases">
        <title>Genome sequencing of Roseivirga sp. D-25.</title>
        <authorList>
            <person name="Selvaratnam C."/>
            <person name="Thevarajoo S."/>
            <person name="Goh K.M."/>
            <person name="Eee R."/>
            <person name="Chan K.-G."/>
            <person name="Chong C.S."/>
        </authorList>
    </citation>
    <scope>NUCLEOTIDE SEQUENCE [LARGE SCALE GENOMIC DNA]</scope>
    <source>
        <strain evidence="7">D-25</strain>
    </source>
</reference>
<keyword evidence="4" id="KW-1133">Transmembrane helix</keyword>
<feature type="domain" description="Glycosyltransferase 2-like" evidence="5">
    <location>
        <begin position="6"/>
        <end position="181"/>
    </location>
</feature>
<organism evidence="6 7">
    <name type="scientific">Roseivirga seohaensis subsp. aquiponti</name>
    <dbReference type="NCBI Taxonomy" id="1566026"/>
    <lineage>
        <taxon>Bacteria</taxon>
        <taxon>Pseudomonadati</taxon>
        <taxon>Bacteroidota</taxon>
        <taxon>Cytophagia</taxon>
        <taxon>Cytophagales</taxon>
        <taxon>Roseivirgaceae</taxon>
        <taxon>Roseivirga</taxon>
    </lineage>
</organism>
<evidence type="ECO:0000256" key="3">
    <source>
        <dbReference type="ARBA" id="ARBA00022679"/>
    </source>
</evidence>
<dbReference type="OrthoDB" id="9771846at2"/>
<keyword evidence="3" id="KW-0808">Transferase</keyword>
<dbReference type="Gene3D" id="3.90.550.10">
    <property type="entry name" value="Spore Coat Polysaccharide Biosynthesis Protein SpsA, Chain A"/>
    <property type="match status" value="1"/>
</dbReference>
<dbReference type="RefSeq" id="WP_071426689.1">
    <property type="nucleotide sequence ID" value="NZ_JSVA01000004.1"/>
</dbReference>
<evidence type="ECO:0000259" key="5">
    <source>
        <dbReference type="Pfam" id="PF00535"/>
    </source>
</evidence>
<evidence type="ECO:0000256" key="2">
    <source>
        <dbReference type="ARBA" id="ARBA00022676"/>
    </source>
</evidence>
<dbReference type="SUPFAM" id="SSF53448">
    <property type="entry name" value="Nucleotide-diphospho-sugar transferases"/>
    <property type="match status" value="1"/>
</dbReference>
<comment type="caution">
    <text evidence="6">The sequence shown here is derived from an EMBL/GenBank/DDBJ whole genome shotgun (WGS) entry which is preliminary data.</text>
</comment>
<dbReference type="PANTHER" id="PTHR43179:SF12">
    <property type="entry name" value="GALACTOFURANOSYLTRANSFERASE GLFT2"/>
    <property type="match status" value="1"/>
</dbReference>
<sequence length="302" mass="34692">MLPSLSIVIVNWNSFDVTHNCLASLRAIDYPDYRVIVVDNGSNDGSGDKLKSQFPEIVLLKNEKNLGFTGGNNTGIEFALNEGFELVMLLNNDTIVTPDFASSLVAVLQQDLNIGAIQPKIMFNQEREVIWNAGSSFSKIWHLTRTIGMGETDKGAYDERKEIPWVTGCCFLTKSSIIRQVGKLDDRFFIYYEDTDWSFRIKKAGYKLVYEPSSKIYHEVGKSNDNRETFGEGNLSPFSHYVNIRNHIFIVRRYAKGFFFITSMLYQLYKLTGYSLYFLIRGRFKKLRASFRGFYHGLTFQV</sequence>
<dbReference type="CDD" id="cd04186">
    <property type="entry name" value="GT_2_like_c"/>
    <property type="match status" value="1"/>
</dbReference>
<dbReference type="PATRIC" id="fig|1566026.4.peg.2372"/>
<dbReference type="EMBL" id="JSVA01000004">
    <property type="protein sequence ID" value="KOF03991.1"/>
    <property type="molecule type" value="Genomic_DNA"/>
</dbReference>
<evidence type="ECO:0000256" key="1">
    <source>
        <dbReference type="ARBA" id="ARBA00006739"/>
    </source>
</evidence>
<name>A0A0L8AP13_9BACT</name>
<evidence type="ECO:0000256" key="4">
    <source>
        <dbReference type="SAM" id="Phobius"/>
    </source>
</evidence>
<evidence type="ECO:0000313" key="7">
    <source>
        <dbReference type="Proteomes" id="UP000036908"/>
    </source>
</evidence>
<dbReference type="GO" id="GO:0016757">
    <property type="term" value="F:glycosyltransferase activity"/>
    <property type="evidence" value="ECO:0007669"/>
    <property type="project" value="UniProtKB-KW"/>
</dbReference>
<feature type="transmembrane region" description="Helical" evidence="4">
    <location>
        <begin position="258"/>
        <end position="280"/>
    </location>
</feature>
<comment type="similarity">
    <text evidence="1">Belongs to the glycosyltransferase 2 family.</text>
</comment>
<dbReference type="Proteomes" id="UP000036908">
    <property type="component" value="Unassembled WGS sequence"/>
</dbReference>
<evidence type="ECO:0000313" key="6">
    <source>
        <dbReference type="EMBL" id="KOF03991.1"/>
    </source>
</evidence>
<proteinExistence type="inferred from homology"/>
<dbReference type="Pfam" id="PF00535">
    <property type="entry name" value="Glycos_transf_2"/>
    <property type="match status" value="1"/>
</dbReference>
<gene>
    <name evidence="6" type="ORF">OB69_03015</name>
</gene>
<dbReference type="InterPro" id="IPR001173">
    <property type="entry name" value="Glyco_trans_2-like"/>
</dbReference>
<dbReference type="InterPro" id="IPR029044">
    <property type="entry name" value="Nucleotide-diphossugar_trans"/>
</dbReference>
<protein>
    <recommendedName>
        <fullName evidence="5">Glycosyltransferase 2-like domain-containing protein</fullName>
    </recommendedName>
</protein>
<keyword evidence="4" id="KW-0812">Transmembrane</keyword>
<keyword evidence="7" id="KW-1185">Reference proteome</keyword>
<accession>A0A0L8AP13</accession>